<evidence type="ECO:0000256" key="1">
    <source>
        <dbReference type="ARBA" id="ARBA00004651"/>
    </source>
</evidence>
<keyword evidence="6 10" id="KW-1133">Transmembrane helix</keyword>
<feature type="transmembrane region" description="Helical" evidence="10">
    <location>
        <begin position="131"/>
        <end position="153"/>
    </location>
</feature>
<evidence type="ECO:0000256" key="4">
    <source>
        <dbReference type="ARBA" id="ARBA00022692"/>
    </source>
</evidence>
<dbReference type="Pfam" id="PF02949">
    <property type="entry name" value="7tm_6"/>
    <property type="match status" value="1"/>
</dbReference>
<feature type="transmembrane region" description="Helical" evidence="10">
    <location>
        <begin position="43"/>
        <end position="64"/>
    </location>
</feature>
<accession>A0A097ITW3</accession>
<dbReference type="EMBL" id="KM597221">
    <property type="protein sequence ID" value="AIT69898.1"/>
    <property type="molecule type" value="mRNA"/>
</dbReference>
<dbReference type="GO" id="GO:0004984">
    <property type="term" value="F:olfactory receptor activity"/>
    <property type="evidence" value="ECO:0007669"/>
    <property type="project" value="InterPro"/>
</dbReference>
<evidence type="ECO:0000256" key="3">
    <source>
        <dbReference type="ARBA" id="ARBA00022606"/>
    </source>
</evidence>
<dbReference type="GO" id="GO:0005549">
    <property type="term" value="F:odorant binding"/>
    <property type="evidence" value="ECO:0007669"/>
    <property type="project" value="InterPro"/>
</dbReference>
<dbReference type="GO" id="GO:0005886">
    <property type="term" value="C:plasma membrane"/>
    <property type="evidence" value="ECO:0007669"/>
    <property type="project" value="UniProtKB-SubCell"/>
</dbReference>
<reference evidence="11" key="1">
    <citation type="journal article" date="2014" name="J. Mol. Evol.">
        <title>Pheromone Receptor Evolution in the Cryptic Leafroller Species, Ctenopseustis obliquana and C. herana.</title>
        <authorList>
            <person name="Steinwender B."/>
            <person name="Thrimawithana A.H."/>
            <person name="Crowhurst R.N."/>
            <person name="Newcomb R.D."/>
        </authorList>
    </citation>
    <scope>NUCLEOTIDE SEQUENCE</scope>
</reference>
<evidence type="ECO:0000256" key="6">
    <source>
        <dbReference type="ARBA" id="ARBA00022989"/>
    </source>
</evidence>
<evidence type="ECO:0000256" key="7">
    <source>
        <dbReference type="ARBA" id="ARBA00023136"/>
    </source>
</evidence>
<keyword evidence="7 10" id="KW-0472">Membrane</keyword>
<evidence type="ECO:0000256" key="5">
    <source>
        <dbReference type="ARBA" id="ARBA00022725"/>
    </source>
</evidence>
<keyword evidence="2" id="KW-1003">Cell membrane</keyword>
<evidence type="ECO:0000256" key="9">
    <source>
        <dbReference type="ARBA" id="ARBA00023224"/>
    </source>
</evidence>
<proteinExistence type="evidence at transcript level"/>
<dbReference type="PANTHER" id="PTHR21137:SF35">
    <property type="entry name" value="ODORANT RECEPTOR 19A-RELATED"/>
    <property type="match status" value="1"/>
</dbReference>
<feature type="transmembrane region" description="Helical" evidence="10">
    <location>
        <begin position="265"/>
        <end position="286"/>
    </location>
</feature>
<keyword evidence="5" id="KW-0552">Olfaction</keyword>
<comment type="subcellular location">
    <subcellularLocation>
        <location evidence="1">Cell membrane</location>
        <topology evidence="1">Multi-pass membrane protein</topology>
    </subcellularLocation>
</comment>
<evidence type="ECO:0000256" key="10">
    <source>
        <dbReference type="SAM" id="Phobius"/>
    </source>
</evidence>
<protein>
    <submittedName>
        <fullName evidence="11">Olfactory receptor 51</fullName>
    </submittedName>
</protein>
<feature type="transmembrane region" description="Helical" evidence="10">
    <location>
        <begin position="292"/>
        <end position="314"/>
    </location>
</feature>
<name>A0A097ITW3_9NEOP</name>
<keyword evidence="3" id="KW-0716">Sensory transduction</keyword>
<evidence type="ECO:0000256" key="2">
    <source>
        <dbReference type="ARBA" id="ARBA00022475"/>
    </source>
</evidence>
<keyword evidence="4 10" id="KW-0812">Transmembrane</keyword>
<keyword evidence="8 11" id="KW-0675">Receptor</keyword>
<organism evidence="11">
    <name type="scientific">Ctenopseustis herana</name>
    <dbReference type="NCBI Taxonomy" id="65029"/>
    <lineage>
        <taxon>Eukaryota</taxon>
        <taxon>Metazoa</taxon>
        <taxon>Ecdysozoa</taxon>
        <taxon>Arthropoda</taxon>
        <taxon>Hexapoda</taxon>
        <taxon>Insecta</taxon>
        <taxon>Pterygota</taxon>
        <taxon>Neoptera</taxon>
        <taxon>Endopterygota</taxon>
        <taxon>Lepidoptera</taxon>
        <taxon>Glossata</taxon>
        <taxon>Ditrysia</taxon>
        <taxon>Tortricoidea</taxon>
        <taxon>Tortricidae</taxon>
        <taxon>Tortricinae</taxon>
        <taxon>Ctenopseustis</taxon>
    </lineage>
</organism>
<dbReference type="InterPro" id="IPR004117">
    <property type="entry name" value="7tm6_olfct_rcpt"/>
</dbReference>
<dbReference type="PANTHER" id="PTHR21137">
    <property type="entry name" value="ODORANT RECEPTOR"/>
    <property type="match status" value="1"/>
</dbReference>
<feature type="transmembrane region" description="Helical" evidence="10">
    <location>
        <begin position="190"/>
        <end position="212"/>
    </location>
</feature>
<sequence>MTTLKETHPQKYYLRLVSRLMFYFGFGTYWYEGEATRYPRLYAAWCIFIQTYIILVVLDLDLAILRPDLNEEEKSAVIQVGFSQFLVVIKCTIVVLQRHRIREGFRKLLEEDRDIFTSLELEKQSVKAAKVFYVPFMIASYSYLTLMLVWSSIVSIMHGTPIQTQITYFPTPALTGFPYNLLRIFIIAHWWTHVTMMITADCLCSLPIFFVAAKFKQVQLYFELLGENNLEEWSGEEFRKAFINGIKLHQNALWCASNIQSAMGILYGVQISQTIILIGITLFQLASVERTMSNLLTGAVFIVCVSLLTGAYMINSGIITYE</sequence>
<dbReference type="GO" id="GO:0007165">
    <property type="term" value="P:signal transduction"/>
    <property type="evidence" value="ECO:0007669"/>
    <property type="project" value="UniProtKB-KW"/>
</dbReference>
<feature type="transmembrane region" description="Helical" evidence="10">
    <location>
        <begin position="12"/>
        <end position="31"/>
    </location>
</feature>
<keyword evidence="9" id="KW-0807">Transducer</keyword>
<evidence type="ECO:0000313" key="11">
    <source>
        <dbReference type="EMBL" id="AIT69898.1"/>
    </source>
</evidence>
<evidence type="ECO:0000256" key="8">
    <source>
        <dbReference type="ARBA" id="ARBA00023170"/>
    </source>
</evidence>
<dbReference type="AlphaFoldDB" id="A0A097ITW3"/>